<keyword evidence="4 5" id="KW-0269">Exonuclease</keyword>
<dbReference type="InterPro" id="IPR005987">
    <property type="entry name" value="RNase_T"/>
</dbReference>
<feature type="binding site" evidence="5">
    <location>
        <position position="254"/>
    </location>
    <ligand>
        <name>Mg(2+)</name>
        <dbReference type="ChEBI" id="CHEBI:18420"/>
        <label>2</label>
        <note>catalytic</note>
    </ligand>
</feature>
<feature type="site" description="Important for substrate binding and specificity" evidence="5">
    <location>
        <position position="101"/>
    </location>
</feature>
<evidence type="ECO:0000256" key="2">
    <source>
        <dbReference type="ARBA" id="ARBA00022722"/>
    </source>
</evidence>
<gene>
    <name evidence="5 7" type="primary">rnt</name>
    <name evidence="7" type="ORF">VAE063_950370</name>
</gene>
<keyword evidence="8" id="KW-1185">Reference proteome</keyword>
<evidence type="ECO:0000313" key="8">
    <source>
        <dbReference type="Proteomes" id="UP001152658"/>
    </source>
</evidence>
<dbReference type="HAMAP" id="MF_00157">
    <property type="entry name" value="RNase_T"/>
    <property type="match status" value="1"/>
</dbReference>
<keyword evidence="5" id="KW-0460">Magnesium</keyword>
<dbReference type="Pfam" id="PF00929">
    <property type="entry name" value="RNase_T"/>
    <property type="match status" value="1"/>
</dbReference>
<reference evidence="7" key="1">
    <citation type="submission" date="2022-06" db="EMBL/GenBank/DDBJ databases">
        <authorList>
            <person name="Goudenege D."/>
            <person name="Le Roux F."/>
        </authorList>
    </citation>
    <scope>NUCLEOTIDE SEQUENCE</scope>
    <source>
        <strain evidence="7">12-063</strain>
    </source>
</reference>
<sequence>MVAVNCHLVFHCTKLCKNLATLIVTPEQLEVFSVAVTCANPPQINGFLFTCSVFIVERICNNASPVTQTRASMTDINEALTLKKRFRGYFPVVIDVETAGFNAKTDALLEICAITLRMDEHGDLHPASTIHFHVEPFEGANLEKEALEFNGIRDPFSPLRGAVSESEALKEIYKLVRKEQKDNDCSRAIMVAHNATFDLNFVMAASERCKLKRVPFHPFATFDTAALSGLAYGQTVLAKACKSAGMDFDNKEAHSALYDTQKTAELFCGIVNKWKALGGWPLIEPSDDNK</sequence>
<keyword evidence="5" id="KW-0479">Metal-binding</keyword>
<dbReference type="SUPFAM" id="SSF53098">
    <property type="entry name" value="Ribonuclease H-like"/>
    <property type="match status" value="1"/>
</dbReference>
<evidence type="ECO:0000256" key="5">
    <source>
        <dbReference type="HAMAP-Rule" id="MF_00157"/>
    </source>
</evidence>
<feature type="site" description="Important for substrate binding and specificity" evidence="5">
    <location>
        <position position="149"/>
    </location>
</feature>
<evidence type="ECO:0000256" key="1">
    <source>
        <dbReference type="ARBA" id="ARBA00022694"/>
    </source>
</evidence>
<dbReference type="InterPro" id="IPR012337">
    <property type="entry name" value="RNaseH-like_sf"/>
</dbReference>
<dbReference type="InterPro" id="IPR036397">
    <property type="entry name" value="RNaseH_sf"/>
</dbReference>
<evidence type="ECO:0000313" key="7">
    <source>
        <dbReference type="EMBL" id="CAH8236101.1"/>
    </source>
</evidence>
<comment type="caution">
    <text evidence="7">The sequence shown here is derived from an EMBL/GenBank/DDBJ whole genome shotgun (WGS) entry which is preliminary data.</text>
</comment>
<dbReference type="NCBIfam" id="TIGR01298">
    <property type="entry name" value="RNaseT"/>
    <property type="match status" value="1"/>
</dbReference>
<feature type="binding site" evidence="5">
    <location>
        <position position="95"/>
    </location>
    <ligand>
        <name>Mg(2+)</name>
        <dbReference type="ChEBI" id="CHEBI:18420"/>
        <label>2</label>
        <note>catalytic</note>
    </ligand>
</feature>
<dbReference type="InterPro" id="IPR013520">
    <property type="entry name" value="Ribonucl_H"/>
</dbReference>
<organism evidence="7 8">
    <name type="scientific">Vibrio aestuarianus</name>
    <dbReference type="NCBI Taxonomy" id="28171"/>
    <lineage>
        <taxon>Bacteria</taxon>
        <taxon>Pseudomonadati</taxon>
        <taxon>Pseudomonadota</taxon>
        <taxon>Gammaproteobacteria</taxon>
        <taxon>Vibrionales</taxon>
        <taxon>Vibrionaceae</taxon>
        <taxon>Vibrio</taxon>
    </lineage>
</organism>
<feature type="domain" description="Exonuclease" evidence="6">
    <location>
        <begin position="90"/>
        <end position="276"/>
    </location>
</feature>
<evidence type="ECO:0000256" key="4">
    <source>
        <dbReference type="ARBA" id="ARBA00022839"/>
    </source>
</evidence>
<feature type="site" description="Important for substrate binding and specificity" evidence="5">
    <location>
        <position position="197"/>
    </location>
</feature>
<feature type="active site" description="Proton donor/acceptor" evidence="5">
    <location>
        <position position="254"/>
    </location>
</feature>
<feature type="binding site" evidence="5">
    <location>
        <position position="97"/>
    </location>
    <ligand>
        <name>Mg(2+)</name>
        <dbReference type="ChEBI" id="CHEBI:18420"/>
        <label>2</label>
        <note>catalytic</note>
    </ligand>
</feature>
<dbReference type="GO" id="GO:0016787">
    <property type="term" value="F:hydrolase activity"/>
    <property type="evidence" value="ECO:0007669"/>
    <property type="project" value="UniProtKB-KW"/>
</dbReference>
<dbReference type="EC" id="3.1.13.-" evidence="5"/>
<proteinExistence type="inferred from homology"/>
<feature type="binding site" evidence="5">
    <location>
        <position position="259"/>
    </location>
    <ligand>
        <name>Mg(2+)</name>
        <dbReference type="ChEBI" id="CHEBI:18420"/>
        <label>2</label>
        <note>catalytic</note>
    </ligand>
</feature>
<accession>A0ABN8TVW9</accession>
<feature type="site" description="Important for substrate binding and specificity" evidence="5">
    <location>
        <position position="219"/>
    </location>
</feature>
<comment type="function">
    <text evidence="5">Trims short 3' overhangs of a variety of RNA species, leaving a one or two nucleotide 3' overhang. Responsible for the end-turnover of tRNA: specifically removes the terminal AMP residue from uncharged tRNA (tRNA-C-C-A). Also appears to be involved in tRNA biosynthesis.</text>
</comment>
<dbReference type="SMART" id="SM00479">
    <property type="entry name" value="EXOIII"/>
    <property type="match status" value="1"/>
</dbReference>
<dbReference type="Proteomes" id="UP001152658">
    <property type="component" value="Unassembled WGS sequence"/>
</dbReference>
<evidence type="ECO:0000259" key="6">
    <source>
        <dbReference type="SMART" id="SM00479"/>
    </source>
</evidence>
<dbReference type="CDD" id="cd06134">
    <property type="entry name" value="RNaseT"/>
    <property type="match status" value="1"/>
</dbReference>
<comment type="similarity">
    <text evidence="5">Belongs to the RNase T family.</text>
</comment>
<comment type="subunit">
    <text evidence="5">Homodimer.</text>
</comment>
<keyword evidence="2 5" id="KW-0540">Nuclease</keyword>
<keyword evidence="1 5" id="KW-0819">tRNA processing</keyword>
<dbReference type="PANTHER" id="PTHR30231:SF2">
    <property type="entry name" value="RIBONUCLEASE T"/>
    <property type="match status" value="1"/>
</dbReference>
<name>A0ABN8TVW9_9VIBR</name>
<dbReference type="PANTHER" id="PTHR30231">
    <property type="entry name" value="DNA POLYMERASE III SUBUNIT EPSILON"/>
    <property type="match status" value="1"/>
</dbReference>
<keyword evidence="3 5" id="KW-0378">Hydrolase</keyword>
<protein>
    <recommendedName>
        <fullName evidence="5">Ribonuclease T</fullName>
        <ecNumber evidence="5">3.1.13.-</ecNumber>
    </recommendedName>
    <alternativeName>
        <fullName evidence="5">Exoribonuclease T</fullName>
        <shortName evidence="5">RNase T</shortName>
    </alternativeName>
</protein>
<evidence type="ECO:0000256" key="3">
    <source>
        <dbReference type="ARBA" id="ARBA00022801"/>
    </source>
</evidence>
<dbReference type="Gene3D" id="3.30.420.10">
    <property type="entry name" value="Ribonuclease H-like superfamily/Ribonuclease H"/>
    <property type="match status" value="1"/>
</dbReference>
<comment type="cofactor">
    <cofactor evidence="5">
        <name>Mg(2+)</name>
        <dbReference type="ChEBI" id="CHEBI:18420"/>
    </cofactor>
    <text evidence="5">Binds two Mg(2+) per subunit. The active form of the enzyme binds two Mg(2+) ions in its active site. The first Mg(2+) forms only one salt bridge with the protein.</text>
</comment>
<dbReference type="EMBL" id="CALYLK010000136">
    <property type="protein sequence ID" value="CAH8236101.1"/>
    <property type="molecule type" value="Genomic_DNA"/>
</dbReference>
<feature type="binding site" evidence="5">
    <location>
        <position position="95"/>
    </location>
    <ligand>
        <name>Mg(2+)</name>
        <dbReference type="ChEBI" id="CHEBI:18420"/>
        <label>1</label>
        <note>catalytic</note>
    </ligand>
</feature>